<evidence type="ECO:0000256" key="11">
    <source>
        <dbReference type="ARBA" id="ARBA00023268"/>
    </source>
</evidence>
<comment type="similarity">
    <text evidence="2">In the C-terminal section; belongs to the transpeptidase family.</text>
</comment>
<evidence type="ECO:0000256" key="10">
    <source>
        <dbReference type="ARBA" id="ARBA00022984"/>
    </source>
</evidence>
<evidence type="ECO:0000313" key="20">
    <source>
        <dbReference type="Proteomes" id="UP000196655"/>
    </source>
</evidence>
<dbReference type="FunFam" id="1.10.3810.10:FF:000001">
    <property type="entry name" value="Penicillin-binding protein 1A"/>
    <property type="match status" value="1"/>
</dbReference>
<accession>A0A211ZFW5</accession>
<feature type="domain" description="Penicillin-binding protein transpeptidase" evidence="17">
    <location>
        <begin position="366"/>
        <end position="628"/>
    </location>
</feature>
<dbReference type="GO" id="GO:0008955">
    <property type="term" value="F:peptidoglycan glycosyltransferase activity"/>
    <property type="evidence" value="ECO:0007669"/>
    <property type="project" value="UniProtKB-EC"/>
</dbReference>
<proteinExistence type="inferred from homology"/>
<dbReference type="STRING" id="1122125.GCA_000423185_02196"/>
<reference evidence="20" key="1">
    <citation type="submission" date="2017-05" db="EMBL/GenBank/DDBJ databases">
        <authorList>
            <person name="Macchi M."/>
            <person name="Festa S."/>
            <person name="Coppotelli B.M."/>
            <person name="Morelli I.S."/>
        </authorList>
    </citation>
    <scope>NUCLEOTIDE SEQUENCE [LARGE SCALE GENOMIC DNA]</scope>
    <source>
        <strain evidence="20">I</strain>
    </source>
</reference>
<dbReference type="SUPFAM" id="SSF56601">
    <property type="entry name" value="beta-lactamase/transpeptidase-like"/>
    <property type="match status" value="1"/>
</dbReference>
<dbReference type="EMBL" id="NHON01000066">
    <property type="protein sequence ID" value="OWJ64172.1"/>
    <property type="molecule type" value="Genomic_DNA"/>
</dbReference>
<comment type="similarity">
    <text evidence="3">In the N-terminal section; belongs to the glycosyltransferase 51 family.</text>
</comment>
<sequence length="713" mass="75347">MTTRSSGKPALRATGGRSRTSASGGKSSPRRPRSPSKSTQKPRKSSGRRHWLWGVAKWGAVLSIWCVIAVGVVVAYFAYDLPDIRQVAMPERRTAITVVASDGGQIARYGDMTGDMVQASALPKHLTEAVMAIEDRRFYHHYGIDPIGVARALWVNYRAGRAVQGGSTITQQAAKNLFLTPERTVRRKIQEAILAVWLEMNFSKDQILTAYLNRVYFGSGTYGIDAAARAYFGVPATEVNLEQSAILAGLLKAPSRYSPDRDPEAARQRADVVLAAMVDAGFITDKQLKAADDQPPVPPRRPGGGSGSRYFADWIADQVPDFANTAAPALTVQTTLVPSLQRAAEGIVDARMAEDGGKVGASQAALVAMRPDGAVVAMVGGRGYSQSQFNRAVTAQRQPGSSFKMFAYLAAVEQGLTPDSLVLDAPITIKTWSPGNYDGKFHGEVTAREALAKSYNTAAVRMLQRAGIDRTIGLARRLGINSPLRPELSLALGTSEVNLLELTAAYAALANQGNGVWPYGVDRIAGAPGTDPIYTRYGGGPGEAVLPWHVEAINRMLAATMTIGTGRSARLDRPSAGKSGTSQGYRDAWFIGFTADYVVGVWVGNDDGTPMDKVTGGSLPAKIWHDFMVEAERGRPVKPLLGVDDSLPAAVATAGSGGGAPATAATIAPTVTPSGAPKVLVPPTAVTAPTVQPAKQELDQGGLEGLLGSLGNG</sequence>
<keyword evidence="12" id="KW-0961">Cell wall biogenesis/degradation</keyword>
<evidence type="ECO:0000313" key="19">
    <source>
        <dbReference type="EMBL" id="OWJ64172.1"/>
    </source>
</evidence>
<dbReference type="UniPathway" id="UPA00219"/>
<dbReference type="InterPro" id="IPR001460">
    <property type="entry name" value="PCN-bd_Tpept"/>
</dbReference>
<keyword evidence="9" id="KW-0133">Cell shape</keyword>
<dbReference type="InterPro" id="IPR012338">
    <property type="entry name" value="Beta-lactam/transpept-like"/>
</dbReference>
<evidence type="ECO:0000256" key="4">
    <source>
        <dbReference type="ARBA" id="ARBA00022645"/>
    </source>
</evidence>
<organism evidence="19 20">
    <name type="scientific">Inquilinus limosus</name>
    <dbReference type="NCBI Taxonomy" id="171674"/>
    <lineage>
        <taxon>Bacteria</taxon>
        <taxon>Pseudomonadati</taxon>
        <taxon>Pseudomonadota</taxon>
        <taxon>Alphaproteobacteria</taxon>
        <taxon>Rhodospirillales</taxon>
        <taxon>Rhodospirillaceae</taxon>
        <taxon>Inquilinus</taxon>
    </lineage>
</organism>
<keyword evidence="16" id="KW-1133">Transmembrane helix</keyword>
<keyword evidence="8" id="KW-0378">Hydrolase</keyword>
<dbReference type="OrthoDB" id="9766909at2"/>
<evidence type="ECO:0000256" key="7">
    <source>
        <dbReference type="ARBA" id="ARBA00022679"/>
    </source>
</evidence>
<dbReference type="SUPFAM" id="SSF53955">
    <property type="entry name" value="Lysozyme-like"/>
    <property type="match status" value="1"/>
</dbReference>
<keyword evidence="20" id="KW-1185">Reference proteome</keyword>
<dbReference type="InterPro" id="IPR023346">
    <property type="entry name" value="Lysozyme-like_dom_sf"/>
</dbReference>
<dbReference type="GO" id="GO:0006508">
    <property type="term" value="P:proteolysis"/>
    <property type="evidence" value="ECO:0007669"/>
    <property type="project" value="UniProtKB-KW"/>
</dbReference>
<dbReference type="GO" id="GO:0008360">
    <property type="term" value="P:regulation of cell shape"/>
    <property type="evidence" value="ECO:0007669"/>
    <property type="project" value="UniProtKB-KW"/>
</dbReference>
<dbReference type="GO" id="GO:0009002">
    <property type="term" value="F:serine-type D-Ala-D-Ala carboxypeptidase activity"/>
    <property type="evidence" value="ECO:0007669"/>
    <property type="project" value="UniProtKB-EC"/>
</dbReference>
<evidence type="ECO:0000256" key="6">
    <source>
        <dbReference type="ARBA" id="ARBA00022676"/>
    </source>
</evidence>
<gene>
    <name evidence="19" type="ORF">BWR60_26090</name>
</gene>
<feature type="compositionally biased region" description="Low complexity" evidence="15">
    <location>
        <begin position="12"/>
        <end position="27"/>
    </location>
</feature>
<evidence type="ECO:0000256" key="9">
    <source>
        <dbReference type="ARBA" id="ARBA00022960"/>
    </source>
</evidence>
<evidence type="ECO:0000259" key="18">
    <source>
        <dbReference type="Pfam" id="PF00912"/>
    </source>
</evidence>
<dbReference type="NCBIfam" id="TIGR02074">
    <property type="entry name" value="PBP_1a_fam"/>
    <property type="match status" value="1"/>
</dbReference>
<dbReference type="Gene3D" id="3.40.710.10">
    <property type="entry name" value="DD-peptidase/beta-lactamase superfamily"/>
    <property type="match status" value="1"/>
</dbReference>
<comment type="pathway">
    <text evidence="1">Cell wall biogenesis; peptidoglycan biosynthesis.</text>
</comment>
<dbReference type="InterPro" id="IPR001264">
    <property type="entry name" value="Glyco_trans_51"/>
</dbReference>
<dbReference type="Gene3D" id="1.10.3810.10">
    <property type="entry name" value="Biosynthetic peptidoglycan transglycosylase-like"/>
    <property type="match status" value="1"/>
</dbReference>
<name>A0A211ZFW5_9PROT</name>
<evidence type="ECO:0000256" key="2">
    <source>
        <dbReference type="ARBA" id="ARBA00007090"/>
    </source>
</evidence>
<evidence type="ECO:0000256" key="15">
    <source>
        <dbReference type="SAM" id="MobiDB-lite"/>
    </source>
</evidence>
<keyword evidence="10" id="KW-0573">Peptidoglycan synthesis</keyword>
<evidence type="ECO:0000256" key="8">
    <source>
        <dbReference type="ARBA" id="ARBA00022801"/>
    </source>
</evidence>
<feature type="region of interest" description="Disordered" evidence="15">
    <location>
        <begin position="1"/>
        <end position="46"/>
    </location>
</feature>
<dbReference type="PANTHER" id="PTHR32282">
    <property type="entry name" value="BINDING PROTEIN TRANSPEPTIDASE, PUTATIVE-RELATED"/>
    <property type="match status" value="1"/>
</dbReference>
<dbReference type="Pfam" id="PF00912">
    <property type="entry name" value="Transgly"/>
    <property type="match status" value="1"/>
</dbReference>
<comment type="catalytic activity">
    <reaction evidence="14">
        <text>[GlcNAc-(1-&gt;4)-Mur2Ac(oyl-L-Ala-gamma-D-Glu-L-Lys-D-Ala-D-Ala)](n)-di-trans,octa-cis-undecaprenyl diphosphate + beta-D-GlcNAc-(1-&gt;4)-Mur2Ac(oyl-L-Ala-gamma-D-Glu-L-Lys-D-Ala-D-Ala)-di-trans,octa-cis-undecaprenyl diphosphate = [GlcNAc-(1-&gt;4)-Mur2Ac(oyl-L-Ala-gamma-D-Glu-L-Lys-D-Ala-D-Ala)](n+1)-di-trans,octa-cis-undecaprenyl diphosphate + di-trans,octa-cis-undecaprenyl diphosphate + H(+)</text>
        <dbReference type="Rhea" id="RHEA:23708"/>
        <dbReference type="Rhea" id="RHEA-COMP:9602"/>
        <dbReference type="Rhea" id="RHEA-COMP:9603"/>
        <dbReference type="ChEBI" id="CHEBI:15378"/>
        <dbReference type="ChEBI" id="CHEBI:58405"/>
        <dbReference type="ChEBI" id="CHEBI:60033"/>
        <dbReference type="ChEBI" id="CHEBI:78435"/>
        <dbReference type="EC" id="2.4.99.28"/>
    </reaction>
</comment>
<evidence type="ECO:0000256" key="14">
    <source>
        <dbReference type="ARBA" id="ARBA00049902"/>
    </source>
</evidence>
<dbReference type="GO" id="GO:0009252">
    <property type="term" value="P:peptidoglycan biosynthetic process"/>
    <property type="evidence" value="ECO:0007669"/>
    <property type="project" value="UniProtKB-UniPathway"/>
</dbReference>
<evidence type="ECO:0000259" key="17">
    <source>
        <dbReference type="Pfam" id="PF00905"/>
    </source>
</evidence>
<keyword evidence="6" id="KW-0328">Glycosyltransferase</keyword>
<dbReference type="Pfam" id="PF00905">
    <property type="entry name" value="Transpeptidase"/>
    <property type="match status" value="1"/>
</dbReference>
<keyword evidence="16" id="KW-0812">Transmembrane</keyword>
<keyword evidence="11" id="KW-0511">Multifunctional enzyme</keyword>
<evidence type="ECO:0000256" key="1">
    <source>
        <dbReference type="ARBA" id="ARBA00004752"/>
    </source>
</evidence>
<dbReference type="GO" id="GO:0030288">
    <property type="term" value="C:outer membrane-bounded periplasmic space"/>
    <property type="evidence" value="ECO:0007669"/>
    <property type="project" value="TreeGrafter"/>
</dbReference>
<evidence type="ECO:0000256" key="5">
    <source>
        <dbReference type="ARBA" id="ARBA00022670"/>
    </source>
</evidence>
<keyword evidence="4" id="KW-0121">Carboxypeptidase</keyword>
<dbReference type="GO" id="GO:0008658">
    <property type="term" value="F:penicillin binding"/>
    <property type="evidence" value="ECO:0007669"/>
    <property type="project" value="InterPro"/>
</dbReference>
<protein>
    <submittedName>
        <fullName evidence="19">Uncharacterized protein</fullName>
    </submittedName>
</protein>
<feature type="transmembrane region" description="Helical" evidence="16">
    <location>
        <begin position="51"/>
        <end position="79"/>
    </location>
</feature>
<dbReference type="PANTHER" id="PTHR32282:SF33">
    <property type="entry name" value="PEPTIDOGLYCAN GLYCOSYLTRANSFERASE"/>
    <property type="match status" value="1"/>
</dbReference>
<evidence type="ECO:0000256" key="13">
    <source>
        <dbReference type="ARBA" id="ARBA00034000"/>
    </source>
</evidence>
<feature type="compositionally biased region" description="Basic residues" evidence="15">
    <location>
        <begin position="28"/>
        <end position="46"/>
    </location>
</feature>
<evidence type="ECO:0000256" key="3">
    <source>
        <dbReference type="ARBA" id="ARBA00007739"/>
    </source>
</evidence>
<feature type="domain" description="Glycosyl transferase family 51" evidence="18">
    <location>
        <begin position="106"/>
        <end position="277"/>
    </location>
</feature>
<dbReference type="InterPro" id="IPR036950">
    <property type="entry name" value="PBP_transglycosylase"/>
</dbReference>
<evidence type="ECO:0000256" key="12">
    <source>
        <dbReference type="ARBA" id="ARBA00023316"/>
    </source>
</evidence>
<keyword evidence="7" id="KW-0808">Transferase</keyword>
<dbReference type="AlphaFoldDB" id="A0A211ZFW5"/>
<dbReference type="InterPro" id="IPR050396">
    <property type="entry name" value="Glycosyltr_51/Transpeptidase"/>
</dbReference>
<dbReference type="Proteomes" id="UP000196655">
    <property type="component" value="Unassembled WGS sequence"/>
</dbReference>
<evidence type="ECO:0000256" key="16">
    <source>
        <dbReference type="SAM" id="Phobius"/>
    </source>
</evidence>
<keyword evidence="16" id="KW-0472">Membrane</keyword>
<dbReference type="GO" id="GO:0071555">
    <property type="term" value="P:cell wall organization"/>
    <property type="evidence" value="ECO:0007669"/>
    <property type="project" value="UniProtKB-KW"/>
</dbReference>
<keyword evidence="5" id="KW-0645">Protease</keyword>
<comment type="catalytic activity">
    <reaction evidence="13">
        <text>Preferential cleavage: (Ac)2-L-Lys-D-Ala-|-D-Ala. Also transpeptidation of peptidyl-alanyl moieties that are N-acyl substituents of D-alanine.</text>
        <dbReference type="EC" id="3.4.16.4"/>
    </reaction>
</comment>
<comment type="caution">
    <text evidence="19">The sequence shown here is derived from an EMBL/GenBank/DDBJ whole genome shotgun (WGS) entry which is preliminary data.</text>
</comment>